<dbReference type="SUPFAM" id="SSF47090">
    <property type="entry name" value="PGBD-like"/>
    <property type="match status" value="1"/>
</dbReference>
<dbReference type="InterPro" id="IPR036365">
    <property type="entry name" value="PGBD-like_sf"/>
</dbReference>
<dbReference type="InterPro" id="IPR002477">
    <property type="entry name" value="Peptidoglycan-bd-like"/>
</dbReference>
<reference evidence="2 3" key="1">
    <citation type="submission" date="2019-03" db="EMBL/GenBank/DDBJ databases">
        <title>Genomic Encyclopedia of Type Strains, Phase IV (KMG-IV): sequencing the most valuable type-strain genomes for metagenomic binning, comparative biology and taxonomic classification.</title>
        <authorList>
            <person name="Goeker M."/>
        </authorList>
    </citation>
    <scope>NUCLEOTIDE SEQUENCE [LARGE SCALE GENOMIC DNA]</scope>
    <source>
        <strain evidence="2 3">DSM 18792</strain>
    </source>
</reference>
<feature type="domain" description="Peptidoglycan binding-like" evidence="1">
    <location>
        <begin position="52"/>
        <end position="91"/>
    </location>
</feature>
<organism evidence="2 3">
    <name type="scientific">Mariniflexile fucanivorans</name>
    <dbReference type="NCBI Taxonomy" id="264023"/>
    <lineage>
        <taxon>Bacteria</taxon>
        <taxon>Pseudomonadati</taxon>
        <taxon>Bacteroidota</taxon>
        <taxon>Flavobacteriia</taxon>
        <taxon>Flavobacteriales</taxon>
        <taxon>Flavobacteriaceae</taxon>
        <taxon>Mariniflexile</taxon>
    </lineage>
</organism>
<dbReference type="InterPro" id="IPR036366">
    <property type="entry name" value="PGBDSf"/>
</dbReference>
<keyword evidence="3" id="KW-1185">Reference proteome</keyword>
<proteinExistence type="predicted"/>
<evidence type="ECO:0000313" key="3">
    <source>
        <dbReference type="Proteomes" id="UP000295455"/>
    </source>
</evidence>
<gene>
    <name evidence="2" type="ORF">EV196_107225</name>
</gene>
<dbReference type="Gene3D" id="1.10.101.10">
    <property type="entry name" value="PGBD-like superfamily/PGBD"/>
    <property type="match status" value="1"/>
</dbReference>
<dbReference type="OrthoDB" id="1403469at2"/>
<dbReference type="Proteomes" id="UP000295455">
    <property type="component" value="Unassembled WGS sequence"/>
</dbReference>
<evidence type="ECO:0000259" key="1">
    <source>
        <dbReference type="Pfam" id="PF01471"/>
    </source>
</evidence>
<accession>A0A4R1RF05</accession>
<dbReference type="AlphaFoldDB" id="A0A4R1RF05"/>
<dbReference type="RefSeq" id="WP_132218577.1">
    <property type="nucleotide sequence ID" value="NZ_OX156936.1"/>
</dbReference>
<comment type="caution">
    <text evidence="2">The sequence shown here is derived from an EMBL/GenBank/DDBJ whole genome shotgun (WGS) entry which is preliminary data.</text>
</comment>
<protein>
    <submittedName>
        <fullName evidence="2">Putative peptidoglycan binding protein</fullName>
    </submittedName>
</protein>
<evidence type="ECO:0000313" key="2">
    <source>
        <dbReference type="EMBL" id="TCL64515.1"/>
    </source>
</evidence>
<dbReference type="Pfam" id="PF01471">
    <property type="entry name" value="PG_binding_1"/>
    <property type="match status" value="1"/>
</dbReference>
<sequence>MATMYLGDCDQGKQPQNRQLYLKPFHIDGLLIGKVSFRDDDRTKWRSFREGTGNDILKLQQFLHKTGFMPRCAFDGVFGYVTQAAVRLFQEYVRSMEHVTDMVPDGIVGSGTMKHVERWQQANKVAEWATITAANPTKQYTDWMNLLHQAKSHYETNPGPVLKHLNSLSKTYSTKKPSDWTFNTNDIHLVGVRRNQTQSTTQRENDDLFFLLINGMVFTFWGSTDSSVNMAARKDEAFLIEGQHEYRFGWHKISEEKKIYRALKPKDPNGVMILRDWDNDNALTDTDLKVTDSHGKIKGMQVNNSINIHWSGIGTSNYSAGCQVIAGKSYINHKNELQDCSKFASSSYGGLTDSNKQTKGAYNVLTDLILCYAPENVTSLYYTLGREDSLALSHNFGTQFATNILKRLKSV</sequence>
<name>A0A4R1RF05_9FLAO</name>
<dbReference type="EMBL" id="SLUP01000007">
    <property type="protein sequence ID" value="TCL64515.1"/>
    <property type="molecule type" value="Genomic_DNA"/>
</dbReference>